<feature type="region of interest" description="Disordered" evidence="1">
    <location>
        <begin position="1"/>
        <end position="36"/>
    </location>
</feature>
<evidence type="ECO:0000256" key="1">
    <source>
        <dbReference type="SAM" id="MobiDB-lite"/>
    </source>
</evidence>
<sequence>MLFESQLISVEKKTESNPPRQYGEKTQRHAPPKTTASVAPAKGCLKCGSVEHKVLRCLKEQPGETQRLLEQWFKKPHVAALAAPDEKDETKREIIGAVVEVYEEIATVFPRTVSCDINGVKSLTLLDSGADQSVVSSTLLLGLDGADHRMLVVRQLDSVIELGEFMKDMKLRVDREVKLRLTFDTAENTLVLTNLKCWVASVPLHVGLDNLIVSRDVMARMGYCPHLLLASARLRRVSMILSCCVIKKRR</sequence>
<dbReference type="EMBL" id="QUSY01000927">
    <property type="protein sequence ID" value="RHY26713.1"/>
    <property type="molecule type" value="Genomic_DNA"/>
</dbReference>
<proteinExistence type="predicted"/>
<evidence type="ECO:0008006" key="4">
    <source>
        <dbReference type="Google" id="ProtNLM"/>
    </source>
</evidence>
<dbReference type="VEuPathDB" id="FungiDB:H310_10006"/>
<dbReference type="Proteomes" id="UP000285060">
    <property type="component" value="Unassembled WGS sequence"/>
</dbReference>
<organism evidence="2 3">
    <name type="scientific">Aphanomyces invadans</name>
    <dbReference type="NCBI Taxonomy" id="157072"/>
    <lineage>
        <taxon>Eukaryota</taxon>
        <taxon>Sar</taxon>
        <taxon>Stramenopiles</taxon>
        <taxon>Oomycota</taxon>
        <taxon>Saprolegniomycetes</taxon>
        <taxon>Saprolegniales</taxon>
        <taxon>Verrucalvaceae</taxon>
        <taxon>Aphanomyces</taxon>
    </lineage>
</organism>
<dbReference type="AlphaFoldDB" id="A0A3R6YVB3"/>
<protein>
    <recommendedName>
        <fullName evidence="4">Peptidase A2 domain-containing protein</fullName>
    </recommendedName>
</protein>
<comment type="caution">
    <text evidence="2">The sequence shown here is derived from an EMBL/GenBank/DDBJ whole genome shotgun (WGS) entry which is preliminary data.</text>
</comment>
<evidence type="ECO:0000313" key="3">
    <source>
        <dbReference type="Proteomes" id="UP000285060"/>
    </source>
</evidence>
<name>A0A3R6YVB3_9STRA</name>
<reference evidence="2 3" key="1">
    <citation type="submission" date="2018-08" db="EMBL/GenBank/DDBJ databases">
        <title>Aphanomyces genome sequencing and annotation.</title>
        <authorList>
            <person name="Minardi D."/>
            <person name="Oidtmann B."/>
            <person name="Van Der Giezen M."/>
            <person name="Studholme D.J."/>
        </authorList>
    </citation>
    <scope>NUCLEOTIDE SEQUENCE [LARGE SCALE GENOMIC DNA]</scope>
    <source>
        <strain evidence="2 3">NJM0002</strain>
    </source>
</reference>
<evidence type="ECO:0000313" key="2">
    <source>
        <dbReference type="EMBL" id="RHY26713.1"/>
    </source>
</evidence>
<accession>A0A3R6YVB3</accession>
<gene>
    <name evidence="2" type="ORF">DYB32_007353</name>
</gene>
<keyword evidence="3" id="KW-1185">Reference proteome</keyword>